<protein>
    <recommendedName>
        <fullName evidence="1">Stage 0 sporulation protein A homolog</fullName>
    </recommendedName>
</protein>
<evidence type="ECO:0000256" key="3">
    <source>
        <dbReference type="PROSITE-ProRule" id="PRU00169"/>
    </source>
</evidence>
<dbReference type="GO" id="GO:0000160">
    <property type="term" value="P:phosphorelay signal transduction system"/>
    <property type="evidence" value="ECO:0007669"/>
    <property type="project" value="InterPro"/>
</dbReference>
<feature type="domain" description="Response regulatory" evidence="4">
    <location>
        <begin position="5"/>
        <end position="120"/>
    </location>
</feature>
<dbReference type="InterPro" id="IPR035965">
    <property type="entry name" value="PAS-like_dom_sf"/>
</dbReference>
<dbReference type="InterPro" id="IPR000014">
    <property type="entry name" value="PAS"/>
</dbReference>
<dbReference type="SUPFAM" id="SSF55073">
    <property type="entry name" value="Nucleotide cyclase"/>
    <property type="match status" value="1"/>
</dbReference>
<dbReference type="SMART" id="SM00448">
    <property type="entry name" value="REC"/>
    <property type="match status" value="1"/>
</dbReference>
<proteinExistence type="predicted"/>
<evidence type="ECO:0000313" key="8">
    <source>
        <dbReference type="Proteomes" id="UP000198304"/>
    </source>
</evidence>
<dbReference type="InterPro" id="IPR052020">
    <property type="entry name" value="Cyclic_di-GMP/3'3'-cGAMP_PDE"/>
</dbReference>
<dbReference type="Gene3D" id="1.10.3210.10">
    <property type="entry name" value="Hypothetical protein af1432"/>
    <property type="match status" value="1"/>
</dbReference>
<dbReference type="Proteomes" id="UP000198304">
    <property type="component" value="Unassembled WGS sequence"/>
</dbReference>
<dbReference type="InterPro" id="IPR029787">
    <property type="entry name" value="Nucleotide_cyclase"/>
</dbReference>
<feature type="domain" description="HD-GYP" evidence="6">
    <location>
        <begin position="412"/>
        <end position="601"/>
    </location>
</feature>
<dbReference type="InterPro" id="IPR001789">
    <property type="entry name" value="Sig_transdc_resp-reg_receiver"/>
</dbReference>
<dbReference type="InterPro" id="IPR037522">
    <property type="entry name" value="HD_GYP_dom"/>
</dbReference>
<feature type="domain" description="GGDEF" evidence="5">
    <location>
        <begin position="291"/>
        <end position="421"/>
    </location>
</feature>
<dbReference type="Gene3D" id="3.40.50.2300">
    <property type="match status" value="1"/>
</dbReference>
<dbReference type="Gene3D" id="3.30.450.20">
    <property type="entry name" value="PAS domain"/>
    <property type="match status" value="1"/>
</dbReference>
<dbReference type="InterPro" id="IPR000160">
    <property type="entry name" value="GGDEF_dom"/>
</dbReference>
<keyword evidence="3" id="KW-0597">Phosphoprotein</keyword>
<dbReference type="InterPro" id="IPR003607">
    <property type="entry name" value="HD/PDEase_dom"/>
</dbReference>
<dbReference type="PROSITE" id="PS50887">
    <property type="entry name" value="GGDEF"/>
    <property type="match status" value="1"/>
</dbReference>
<reference evidence="8" key="1">
    <citation type="submission" date="2017-06" db="EMBL/GenBank/DDBJ databases">
        <authorList>
            <person name="Varghese N."/>
            <person name="Submissions S."/>
        </authorList>
    </citation>
    <scope>NUCLEOTIDE SEQUENCE [LARGE SCALE GENOMIC DNA]</scope>
    <source>
        <strain evidence="8">SCA</strain>
    </source>
</reference>
<dbReference type="CDD" id="cd17534">
    <property type="entry name" value="REC_DC-like"/>
    <property type="match status" value="1"/>
</dbReference>
<dbReference type="OrthoDB" id="9804747at2"/>
<dbReference type="RefSeq" id="WP_089284818.1">
    <property type="nucleotide sequence ID" value="NZ_FZOJ01000032.1"/>
</dbReference>
<evidence type="ECO:0000256" key="1">
    <source>
        <dbReference type="ARBA" id="ARBA00018672"/>
    </source>
</evidence>
<dbReference type="SUPFAM" id="SSF52172">
    <property type="entry name" value="CheY-like"/>
    <property type="match status" value="1"/>
</dbReference>
<evidence type="ECO:0000259" key="4">
    <source>
        <dbReference type="PROSITE" id="PS50110"/>
    </source>
</evidence>
<dbReference type="AlphaFoldDB" id="A0A239J0Y5"/>
<dbReference type="PANTHER" id="PTHR45228:SF1">
    <property type="entry name" value="CYCLIC DI-GMP PHOSPHODIESTERASE TM_0186"/>
    <property type="match status" value="1"/>
</dbReference>
<organism evidence="7 8">
    <name type="scientific">Anaerovirgula multivorans</name>
    <dbReference type="NCBI Taxonomy" id="312168"/>
    <lineage>
        <taxon>Bacteria</taxon>
        <taxon>Bacillati</taxon>
        <taxon>Bacillota</taxon>
        <taxon>Clostridia</taxon>
        <taxon>Peptostreptococcales</taxon>
        <taxon>Natronincolaceae</taxon>
        <taxon>Anaerovirgula</taxon>
    </lineage>
</organism>
<dbReference type="PROSITE" id="PS50110">
    <property type="entry name" value="RESPONSE_REGULATORY"/>
    <property type="match status" value="1"/>
</dbReference>
<dbReference type="EMBL" id="FZOJ01000032">
    <property type="protein sequence ID" value="SNS99527.1"/>
    <property type="molecule type" value="Genomic_DNA"/>
</dbReference>
<dbReference type="SMART" id="SM00471">
    <property type="entry name" value="HDc"/>
    <property type="match status" value="1"/>
</dbReference>
<dbReference type="Gene3D" id="3.30.70.270">
    <property type="match status" value="1"/>
</dbReference>
<evidence type="ECO:0000259" key="5">
    <source>
        <dbReference type="PROSITE" id="PS50887"/>
    </source>
</evidence>
<dbReference type="Pfam" id="PF00990">
    <property type="entry name" value="GGDEF"/>
    <property type="match status" value="1"/>
</dbReference>
<dbReference type="PROSITE" id="PS51832">
    <property type="entry name" value="HD_GYP"/>
    <property type="match status" value="1"/>
</dbReference>
<sequence>MEKIRILIVEDCQITAKTIKKSLMSLGYDVIDMVASGEAAVYSCFLHKPDLILMDIEIDGEMNGIETADKIRVSFDIPIIYLTALSDEDTLSKAKVTGGFAYLIKPFRKRDLYANIEMITYAHQMKKKAKENEIKYRNIFENMFDGFAYYRIIFDEESRPIDYVFLEVNDAFEKLIGIKRKKIVNKSIKEVFCLQKQNKFFTDIEIFSEAAVDGKEIHIKEYFFEYAQKWFSITISCPQNGYLSTLLTDITERKKSEEKLKYLTFYDKLTGLYNRAYFEEELKRLDTSRQLPLSVIMGDINGLKLANDVFGHNEGDKLLISIAEKLKDSCRSEDIIARWGGDEFVILLPKTDEKATEEICSRIMDACIEENETSINTSIALGRITKKKIDENIHKLLFEAENRMYKNKLIQSKQAHEMIINSLKNNLINKTNETKEHMENVEKIALLMASYLDISETVIHELRLLAEFHDIGKIAISNKIANKILPLTEEERELIKQHPVTGYRIASSSIRLMPIAEAILFHHEWWNGKGYPLGIQKDEIPITARLLAIVDAYDVMVRGRIYQKPRNAYHAIEEIKRCAGTQFDPELVEIFVKVMEMQAVG</sequence>
<accession>A0A239J0Y5</accession>
<feature type="modified residue" description="4-aspartylphosphate" evidence="3">
    <location>
        <position position="55"/>
    </location>
</feature>
<comment type="function">
    <text evidence="2">May play the central regulatory role in sporulation. It may be an element of the effector pathway responsible for the activation of sporulation genes in response to nutritional stress. Spo0A may act in concert with spo0H (a sigma factor) to control the expression of some genes that are critical to the sporulation process.</text>
</comment>
<dbReference type="SUPFAM" id="SSF55785">
    <property type="entry name" value="PYP-like sensor domain (PAS domain)"/>
    <property type="match status" value="1"/>
</dbReference>
<dbReference type="NCBIfam" id="TIGR00229">
    <property type="entry name" value="sensory_box"/>
    <property type="match status" value="1"/>
</dbReference>
<dbReference type="Pfam" id="PF13487">
    <property type="entry name" value="HD_5"/>
    <property type="match status" value="1"/>
</dbReference>
<name>A0A239J0Y5_9FIRM</name>
<keyword evidence="8" id="KW-1185">Reference proteome</keyword>
<gene>
    <name evidence="7" type="ORF">SAMN05446037_103225</name>
</gene>
<evidence type="ECO:0000259" key="6">
    <source>
        <dbReference type="PROSITE" id="PS51832"/>
    </source>
</evidence>
<dbReference type="CDD" id="cd00077">
    <property type="entry name" value="HDc"/>
    <property type="match status" value="1"/>
</dbReference>
<dbReference type="InterPro" id="IPR011006">
    <property type="entry name" value="CheY-like_superfamily"/>
</dbReference>
<dbReference type="Pfam" id="PF00072">
    <property type="entry name" value="Response_reg"/>
    <property type="match status" value="1"/>
</dbReference>
<dbReference type="SUPFAM" id="SSF109604">
    <property type="entry name" value="HD-domain/PDEase-like"/>
    <property type="match status" value="1"/>
</dbReference>
<dbReference type="InterPro" id="IPR043128">
    <property type="entry name" value="Rev_trsase/Diguanyl_cyclase"/>
</dbReference>
<dbReference type="CDD" id="cd01949">
    <property type="entry name" value="GGDEF"/>
    <property type="match status" value="1"/>
</dbReference>
<dbReference type="SMART" id="SM00267">
    <property type="entry name" value="GGDEF"/>
    <property type="match status" value="1"/>
</dbReference>
<dbReference type="NCBIfam" id="TIGR00254">
    <property type="entry name" value="GGDEF"/>
    <property type="match status" value="1"/>
</dbReference>
<evidence type="ECO:0000256" key="2">
    <source>
        <dbReference type="ARBA" id="ARBA00024867"/>
    </source>
</evidence>
<dbReference type="PANTHER" id="PTHR45228">
    <property type="entry name" value="CYCLIC DI-GMP PHOSPHODIESTERASE TM_0186-RELATED"/>
    <property type="match status" value="1"/>
</dbReference>
<evidence type="ECO:0000313" key="7">
    <source>
        <dbReference type="EMBL" id="SNS99527.1"/>
    </source>
</evidence>